<dbReference type="PANTHER" id="PTHR30007">
    <property type="entry name" value="PHP DOMAIN PROTEIN"/>
    <property type="match status" value="1"/>
</dbReference>
<gene>
    <name evidence="2" type="ORF">CI610_01178</name>
</gene>
<evidence type="ECO:0000313" key="2">
    <source>
        <dbReference type="EMBL" id="PJE79822.1"/>
    </source>
</evidence>
<dbReference type="AlphaFoldDB" id="A0A2H9T9B7"/>
<protein>
    <recommendedName>
        <fullName evidence="1">Transposase IS4-like domain-containing protein</fullName>
    </recommendedName>
</protein>
<proteinExistence type="predicted"/>
<feature type="domain" description="Transposase IS4-like" evidence="1">
    <location>
        <begin position="30"/>
        <end position="153"/>
    </location>
</feature>
<dbReference type="GO" id="GO:0004803">
    <property type="term" value="F:transposase activity"/>
    <property type="evidence" value="ECO:0007669"/>
    <property type="project" value="InterPro"/>
</dbReference>
<comment type="caution">
    <text evidence="2">The sequence shown here is derived from an EMBL/GenBank/DDBJ whole genome shotgun (WGS) entry which is preliminary data.</text>
</comment>
<dbReference type="InterPro" id="IPR002559">
    <property type="entry name" value="Transposase_11"/>
</dbReference>
<accession>A0A2H9T9B7</accession>
<dbReference type="PANTHER" id="PTHR30007:SF1">
    <property type="entry name" value="BLR1914 PROTEIN"/>
    <property type="match status" value="1"/>
</dbReference>
<dbReference type="Pfam" id="PF01609">
    <property type="entry name" value="DDE_Tnp_1"/>
    <property type="match status" value="1"/>
</dbReference>
<organism evidence="2">
    <name type="scientific">invertebrate metagenome</name>
    <dbReference type="NCBI Taxonomy" id="1711999"/>
    <lineage>
        <taxon>unclassified sequences</taxon>
        <taxon>metagenomes</taxon>
        <taxon>organismal metagenomes</taxon>
    </lineage>
</organism>
<dbReference type="EMBL" id="NSIT01000045">
    <property type="protein sequence ID" value="PJE79822.1"/>
    <property type="molecule type" value="Genomic_DNA"/>
</dbReference>
<name>A0A2H9T9B7_9ZZZZ</name>
<reference evidence="2" key="1">
    <citation type="journal article" date="2017" name="Appl. Environ. Microbiol.">
        <title>Molecular characterization of an Endozoicomonas-like organism causing infection in king scallop Pecten maximus L.</title>
        <authorList>
            <person name="Cano I."/>
            <person name="van Aerle R."/>
            <person name="Ross S."/>
            <person name="Verner-Jeffreys D.W."/>
            <person name="Paley R.K."/>
            <person name="Rimmer G."/>
            <person name="Ryder D."/>
            <person name="Hooper P."/>
            <person name="Stone D."/>
            <person name="Feist S.W."/>
        </authorList>
    </citation>
    <scope>NUCLEOTIDE SEQUENCE</scope>
</reference>
<dbReference type="NCBIfam" id="NF033580">
    <property type="entry name" value="transpos_IS5_3"/>
    <property type="match status" value="1"/>
</dbReference>
<evidence type="ECO:0000259" key="1">
    <source>
        <dbReference type="Pfam" id="PF01609"/>
    </source>
</evidence>
<dbReference type="GO" id="GO:0003677">
    <property type="term" value="F:DNA binding"/>
    <property type="evidence" value="ECO:0007669"/>
    <property type="project" value="InterPro"/>
</dbReference>
<sequence>MITVLLVSINRALQKTAQADKAVGKSRGDLTTKIHAAVDAFGNPVRLTLTESQASEYRQANALTKNFSADYILTDKSYNSEAFILSICSSGAKPLIPPGKERVQPRFYDQELYKERNLVERLFQKLKPFRRVAKQYERLGRNYLGMLQLTASLIWLT</sequence>
<dbReference type="GO" id="GO:0006313">
    <property type="term" value="P:DNA transposition"/>
    <property type="evidence" value="ECO:0007669"/>
    <property type="project" value="InterPro"/>
</dbReference>